<protein>
    <submittedName>
        <fullName evidence="2">DUF2785 domain-containing protein</fullName>
    </submittedName>
</protein>
<name>A0A4P7UC85_9ACTN</name>
<evidence type="ECO:0000313" key="1">
    <source>
        <dbReference type="EMBL" id="GGD28800.1"/>
    </source>
</evidence>
<accession>A0A4P7UC85</accession>
<reference evidence="4" key="3">
    <citation type="journal article" date="2019" name="Int. J. Syst. Evol. Microbiol.">
        <title>The Global Catalogue of Microorganisms (GCM) 10K type strain sequencing project: providing services to taxonomists for standard genome sequencing and annotation.</title>
        <authorList>
            <consortium name="The Broad Institute Genomics Platform"/>
            <consortium name="The Broad Institute Genome Sequencing Center for Infectious Disease"/>
            <person name="Wu L."/>
            <person name="Ma J."/>
        </authorList>
    </citation>
    <scope>NUCLEOTIDE SEQUENCE [LARGE SCALE GENOMIC DNA]</scope>
    <source>
        <strain evidence="4">CCM 7403</strain>
    </source>
</reference>
<reference evidence="2 3" key="1">
    <citation type="journal article" date="2008" name="Int. J. Syst. Evol. Microbiol.">
        <title>Nocardioides daphniae sp. nov., isolated from Daphnia cucullata (Crustacea: Cladocera).</title>
        <authorList>
            <person name="Toth E.M."/>
            <person name="Keki Z."/>
            <person name="Homonnay Z.G."/>
            <person name="Borsodi A.K."/>
            <person name="Marialigeti K."/>
            <person name="Schumann P."/>
        </authorList>
    </citation>
    <scope>NUCLEOTIDE SEQUENCE [LARGE SCALE GENOMIC DNA]</scope>
    <source>
        <strain evidence="2 3">JCM 16608</strain>
    </source>
</reference>
<proteinExistence type="predicted"/>
<dbReference type="OrthoDB" id="7619731at2"/>
<dbReference type="RefSeq" id="WP_135832793.1">
    <property type="nucleotide sequence ID" value="NZ_BMCK01000005.1"/>
</dbReference>
<dbReference type="InterPro" id="IPR021247">
    <property type="entry name" value="DUF2785"/>
</dbReference>
<evidence type="ECO:0000313" key="4">
    <source>
        <dbReference type="Proteomes" id="UP000630594"/>
    </source>
</evidence>
<organism evidence="2 3">
    <name type="scientific">Nocardioides daphniae</name>
    <dbReference type="NCBI Taxonomy" id="402297"/>
    <lineage>
        <taxon>Bacteria</taxon>
        <taxon>Bacillati</taxon>
        <taxon>Actinomycetota</taxon>
        <taxon>Actinomycetes</taxon>
        <taxon>Propionibacteriales</taxon>
        <taxon>Nocardioidaceae</taxon>
        <taxon>Nocardioides</taxon>
    </lineage>
</organism>
<dbReference type="EMBL" id="BMCK01000005">
    <property type="protein sequence ID" value="GGD28800.1"/>
    <property type="molecule type" value="Genomic_DNA"/>
</dbReference>
<reference evidence="1" key="2">
    <citation type="journal article" date="2014" name="Int. J. Syst. Evol. Microbiol.">
        <title>Complete genome of a new Firmicutes species belonging to the dominant human colonic microbiota ('Ruminococcus bicirculans') reveals two chromosomes and a selective capacity to utilize plant glucans.</title>
        <authorList>
            <consortium name="NISC Comparative Sequencing Program"/>
            <person name="Wegmann U."/>
            <person name="Louis P."/>
            <person name="Goesmann A."/>
            <person name="Henrissat B."/>
            <person name="Duncan S.H."/>
            <person name="Flint H.J."/>
        </authorList>
    </citation>
    <scope>NUCLEOTIDE SEQUENCE</scope>
    <source>
        <strain evidence="1">CCM 7403</strain>
    </source>
</reference>
<dbReference type="Proteomes" id="UP000630594">
    <property type="component" value="Unassembled WGS sequence"/>
</dbReference>
<dbReference type="Proteomes" id="UP000297025">
    <property type="component" value="Chromosome"/>
</dbReference>
<evidence type="ECO:0000313" key="3">
    <source>
        <dbReference type="Proteomes" id="UP000297025"/>
    </source>
</evidence>
<dbReference type="KEGG" id="ndp:E2C04_12165"/>
<reference evidence="2" key="4">
    <citation type="submission" date="2019-03" db="EMBL/GenBank/DDBJ databases">
        <authorList>
            <person name="Huang Y."/>
        </authorList>
    </citation>
    <scope>NUCLEOTIDE SEQUENCE</scope>
    <source>
        <strain evidence="2">JCM 16608</strain>
    </source>
</reference>
<dbReference type="AlphaFoldDB" id="A0A4P7UC85"/>
<evidence type="ECO:0000313" key="2">
    <source>
        <dbReference type="EMBL" id="QCC77750.1"/>
    </source>
</evidence>
<dbReference type="Pfam" id="PF10978">
    <property type="entry name" value="DUF2785"/>
    <property type="match status" value="1"/>
</dbReference>
<gene>
    <name evidence="2" type="ORF">E2C04_12165</name>
    <name evidence="1" type="ORF">GCM10007231_30380</name>
</gene>
<sequence length="283" mass="30923">MGVGYWRGVVRDGVHVPPDRTLGDLTAELTTMLGSPDPEIRDGLALQVLTVWIGRGVYDDLLVGLGDGMVAGLRVGIGETGTPTVFRRSWSARVIAHVLRRDNDEQLLPREDVLRWGDLLTSWLLREQDVRGWIPEQGTARAVAHGADAIGALAGSRHLDAMELTVLLDVVADRLVRPSPLDHGETDHLAAATVQVLARERVPFDVVERWVARVGAAADPESVPASSDPWLRTRNAQELLRSLHLQLLLGPHRPSTRADLLLAINDALRSSNGQHLPRMVTGK</sequence>
<keyword evidence="4" id="KW-1185">Reference proteome</keyword>
<dbReference type="EMBL" id="CP038462">
    <property type="protein sequence ID" value="QCC77750.1"/>
    <property type="molecule type" value="Genomic_DNA"/>
</dbReference>
<reference evidence="1" key="5">
    <citation type="submission" date="2024-05" db="EMBL/GenBank/DDBJ databases">
        <authorList>
            <person name="Sun Q."/>
            <person name="Sedlacek I."/>
        </authorList>
    </citation>
    <scope>NUCLEOTIDE SEQUENCE</scope>
    <source>
        <strain evidence="1">CCM 7403</strain>
    </source>
</reference>